<evidence type="ECO:0000313" key="2">
    <source>
        <dbReference type="EnsemblMetazoa" id="XP_050506636.1"/>
    </source>
</evidence>
<protein>
    <submittedName>
        <fullName evidence="2">Uncharacterized protein</fullName>
    </submittedName>
</protein>
<feature type="compositionally biased region" description="Low complexity" evidence="1">
    <location>
        <begin position="138"/>
        <end position="156"/>
    </location>
</feature>
<dbReference type="RefSeq" id="XP_050506636.1">
    <property type="nucleotide sequence ID" value="XM_050650679.1"/>
</dbReference>
<dbReference type="Proteomes" id="UP001652700">
    <property type="component" value="Unplaced"/>
</dbReference>
<dbReference type="PANTHER" id="PTHR10773:SF19">
    <property type="match status" value="1"/>
</dbReference>
<sequence length="488" mass="56079">MASRRVFLNNLKENINARKTLTESKENRNVPFVDKILHESRSQNIMIEELGSHVDKQPNYFCGESAYSEQSAITTFQPEPCSINKSIEVCFQNDLNAAVVSDSTTVLEKNEHEGRPQIVKPNIISNVSDVGSSHNIKSSDSSSTDSDSDSTNSSNDYDSDDSVADPDFNPTTEKAPNNWDSQPTAEEQSQTTQTISPPKKAHKRKANPNTWKTNVLKRLRHSGKNYATKTKVVNAKSVKPTCGDKCRQKCTTKFTEEQRTQIFDAYYALPDALHKRTFIAYSIEEIKPKYVYKSSNRPRKNNLKFFFKDCNNQKVRVCQKFFLNTLDVSLSIIRTVRNKVFDMNNPMPLLEDRRGKHEHHPSVGKSLKNIAIKFIESIPRVESHYVRANSSREYISGGRNLSDIYRDYVKMCTDKKEKYINYVMFHKIFNTEFNISFFIPKKDACEDCTAYSNAVGCEKEVMRKVYEDHINEKELSRLEKEKDKNEAQ</sequence>
<feature type="region of interest" description="Disordered" evidence="1">
    <location>
        <begin position="108"/>
        <end position="212"/>
    </location>
</feature>
<dbReference type="PANTHER" id="PTHR10773">
    <property type="entry name" value="DNA-DIRECTED RNA POLYMERASES I, II, AND III SUBUNIT RPABC2"/>
    <property type="match status" value="1"/>
</dbReference>
<proteinExistence type="predicted"/>
<evidence type="ECO:0000313" key="3">
    <source>
        <dbReference type="Proteomes" id="UP001652700"/>
    </source>
</evidence>
<dbReference type="GeneID" id="126884617"/>
<feature type="compositionally biased region" description="Polar residues" evidence="1">
    <location>
        <begin position="169"/>
        <end position="196"/>
    </location>
</feature>
<feature type="compositionally biased region" description="Polar residues" evidence="1">
    <location>
        <begin position="123"/>
        <end position="136"/>
    </location>
</feature>
<keyword evidence="3" id="KW-1185">Reference proteome</keyword>
<reference evidence="2" key="1">
    <citation type="submission" date="2025-05" db="UniProtKB">
        <authorList>
            <consortium name="EnsemblMetazoa"/>
        </authorList>
    </citation>
    <scope>IDENTIFICATION</scope>
</reference>
<accession>A0ABM5K8X6</accession>
<organism evidence="2 3">
    <name type="scientific">Diabrotica virgifera virgifera</name>
    <name type="common">western corn rootworm</name>
    <dbReference type="NCBI Taxonomy" id="50390"/>
    <lineage>
        <taxon>Eukaryota</taxon>
        <taxon>Metazoa</taxon>
        <taxon>Ecdysozoa</taxon>
        <taxon>Arthropoda</taxon>
        <taxon>Hexapoda</taxon>
        <taxon>Insecta</taxon>
        <taxon>Pterygota</taxon>
        <taxon>Neoptera</taxon>
        <taxon>Endopterygota</taxon>
        <taxon>Coleoptera</taxon>
        <taxon>Polyphaga</taxon>
        <taxon>Cucujiformia</taxon>
        <taxon>Chrysomeloidea</taxon>
        <taxon>Chrysomelidae</taxon>
        <taxon>Galerucinae</taxon>
        <taxon>Diabroticina</taxon>
        <taxon>Diabroticites</taxon>
        <taxon>Diabrotica</taxon>
    </lineage>
</organism>
<evidence type="ECO:0000256" key="1">
    <source>
        <dbReference type="SAM" id="MobiDB-lite"/>
    </source>
</evidence>
<dbReference type="EnsemblMetazoa" id="XM_050650679.1">
    <property type="protein sequence ID" value="XP_050506636.1"/>
    <property type="gene ID" value="LOC126884617"/>
</dbReference>
<name>A0ABM5K8X6_DIAVI</name>